<sequence>MTYGNRYDSPLRNEDTMQWLIHLNTEQWCVKVKAPSALKQLAICGKAQANDLCTSTLSMSEIFWLFHIPDERETVREEEAHDA</sequence>
<reference evidence="2 3" key="1">
    <citation type="journal article" date="2014" name="Nat. Genet.">
        <title>Genome and transcriptome of the porcine whipworm Trichuris suis.</title>
        <authorList>
            <person name="Jex A.R."/>
            <person name="Nejsum P."/>
            <person name="Schwarz E.M."/>
            <person name="Hu L."/>
            <person name="Young N.D."/>
            <person name="Hall R.S."/>
            <person name="Korhonen P.K."/>
            <person name="Liao S."/>
            <person name="Thamsborg S."/>
            <person name="Xia J."/>
            <person name="Xu P."/>
            <person name="Wang S."/>
            <person name="Scheerlinck J.P."/>
            <person name="Hofmann A."/>
            <person name="Sternberg P.W."/>
            <person name="Wang J."/>
            <person name="Gasser R.B."/>
        </authorList>
    </citation>
    <scope>NUCLEOTIDE SEQUENCE [LARGE SCALE GENOMIC DNA]</scope>
    <source>
        <strain evidence="2">DCEP-RM93F</strain>
        <strain evidence="1">DCEP-RM93M</strain>
    </source>
</reference>
<organism evidence="2">
    <name type="scientific">Trichuris suis</name>
    <name type="common">pig whipworm</name>
    <dbReference type="NCBI Taxonomy" id="68888"/>
    <lineage>
        <taxon>Eukaryota</taxon>
        <taxon>Metazoa</taxon>
        <taxon>Ecdysozoa</taxon>
        <taxon>Nematoda</taxon>
        <taxon>Enoplea</taxon>
        <taxon>Dorylaimia</taxon>
        <taxon>Trichinellida</taxon>
        <taxon>Trichuridae</taxon>
        <taxon>Trichuris</taxon>
    </lineage>
</organism>
<dbReference type="AlphaFoldDB" id="A0A085MX03"/>
<evidence type="ECO:0000313" key="3">
    <source>
        <dbReference type="Proteomes" id="UP000030764"/>
    </source>
</evidence>
<keyword evidence="3" id="KW-1185">Reference proteome</keyword>
<dbReference type="EMBL" id="KL363302">
    <property type="protein sequence ID" value="KFD48132.1"/>
    <property type="molecule type" value="Genomic_DNA"/>
</dbReference>
<proteinExistence type="predicted"/>
<evidence type="ECO:0000313" key="1">
    <source>
        <dbReference type="EMBL" id="KFD48132.1"/>
    </source>
</evidence>
<gene>
    <name evidence="1" type="ORF">M513_10970</name>
    <name evidence="2" type="ORF">M514_10970</name>
</gene>
<dbReference type="Proteomes" id="UP000030758">
    <property type="component" value="Unassembled WGS sequence"/>
</dbReference>
<dbReference type="Proteomes" id="UP000030764">
    <property type="component" value="Unassembled WGS sequence"/>
</dbReference>
<name>A0A085MX03_9BILA</name>
<dbReference type="EMBL" id="KL367613">
    <property type="protein sequence ID" value="KFD61749.1"/>
    <property type="molecule type" value="Genomic_DNA"/>
</dbReference>
<accession>A0A085MX03</accession>
<protein>
    <submittedName>
        <fullName evidence="2">Uncharacterized protein</fullName>
    </submittedName>
</protein>
<evidence type="ECO:0000313" key="2">
    <source>
        <dbReference type="EMBL" id="KFD61749.1"/>
    </source>
</evidence>